<reference evidence="1 2" key="1">
    <citation type="journal article" date="2021" name="Elife">
        <title>Chloroplast acquisition without the gene transfer in kleptoplastic sea slugs, Plakobranchus ocellatus.</title>
        <authorList>
            <person name="Maeda T."/>
            <person name="Takahashi S."/>
            <person name="Yoshida T."/>
            <person name="Shimamura S."/>
            <person name="Takaki Y."/>
            <person name="Nagai Y."/>
            <person name="Toyoda A."/>
            <person name="Suzuki Y."/>
            <person name="Arimoto A."/>
            <person name="Ishii H."/>
            <person name="Satoh N."/>
            <person name="Nishiyama T."/>
            <person name="Hasebe M."/>
            <person name="Maruyama T."/>
            <person name="Minagawa J."/>
            <person name="Obokata J."/>
            <person name="Shigenobu S."/>
        </authorList>
    </citation>
    <scope>NUCLEOTIDE SEQUENCE [LARGE SCALE GENOMIC DNA]</scope>
</reference>
<proteinExistence type="predicted"/>
<name>A0AAV4DI07_9GAST</name>
<comment type="caution">
    <text evidence="1">The sequence shown here is derived from an EMBL/GenBank/DDBJ whole genome shotgun (WGS) entry which is preliminary data.</text>
</comment>
<dbReference type="EMBL" id="BLXT01007891">
    <property type="protein sequence ID" value="GFO43595.1"/>
    <property type="molecule type" value="Genomic_DNA"/>
</dbReference>
<dbReference type="AlphaFoldDB" id="A0AAV4DI07"/>
<protein>
    <submittedName>
        <fullName evidence="1">Uncharacterized protein</fullName>
    </submittedName>
</protein>
<accession>A0AAV4DI07</accession>
<evidence type="ECO:0000313" key="2">
    <source>
        <dbReference type="Proteomes" id="UP000735302"/>
    </source>
</evidence>
<sequence length="219" mass="25060">MTHKRVEHAEETVKADLRAEVEPLWGLDLSPVVNAEEGSAALPIGFIYLASWAKDAEFLEEFLKTFVHRSLIDFILRKHMFSDTYVDINSCSLRGFRNVYEDEPETAASEREMQISVLTEAAVQGMIFRNVDRSTNVAVQLGSDYFYERDLIYVSYSQTWCQLSEYGAPGMGPGFVPPELLIDQTMRRDYRSSNWFYRCQRPSCFFWAQGEASEGEGAT</sequence>
<dbReference type="Proteomes" id="UP000735302">
    <property type="component" value="Unassembled WGS sequence"/>
</dbReference>
<evidence type="ECO:0000313" key="1">
    <source>
        <dbReference type="EMBL" id="GFO43595.1"/>
    </source>
</evidence>
<gene>
    <name evidence="1" type="ORF">PoB_007010000</name>
</gene>
<keyword evidence="2" id="KW-1185">Reference proteome</keyword>
<organism evidence="1 2">
    <name type="scientific">Plakobranchus ocellatus</name>
    <dbReference type="NCBI Taxonomy" id="259542"/>
    <lineage>
        <taxon>Eukaryota</taxon>
        <taxon>Metazoa</taxon>
        <taxon>Spiralia</taxon>
        <taxon>Lophotrochozoa</taxon>
        <taxon>Mollusca</taxon>
        <taxon>Gastropoda</taxon>
        <taxon>Heterobranchia</taxon>
        <taxon>Euthyneura</taxon>
        <taxon>Panpulmonata</taxon>
        <taxon>Sacoglossa</taxon>
        <taxon>Placobranchoidea</taxon>
        <taxon>Plakobranchidae</taxon>
        <taxon>Plakobranchus</taxon>
    </lineage>
</organism>